<dbReference type="InterPro" id="IPR029056">
    <property type="entry name" value="Ribokinase-like"/>
</dbReference>
<dbReference type="Gramene" id="fgenesh2_kg.1010__1__AT5G58730.1">
    <property type="protein sequence ID" value="fgenesh2_kg.1010__1__AT5G58730.1"/>
    <property type="gene ID" value="fgenesh2_kg.1010__1__AT5G58730.1"/>
</dbReference>
<name>D7MYF3_ARALL</name>
<dbReference type="STRING" id="81972.D7MYF3"/>
<keyword evidence="2" id="KW-1185">Reference proteome</keyword>
<dbReference type="eggNOG" id="KOG2855">
    <property type="taxonomic scope" value="Eukaryota"/>
</dbReference>
<dbReference type="AlphaFoldDB" id="D7MYF3"/>
<organism evidence="2">
    <name type="scientific">Arabidopsis lyrata subsp. lyrata</name>
    <name type="common">Lyre-leaved rock-cress</name>
    <dbReference type="NCBI Taxonomy" id="81972"/>
    <lineage>
        <taxon>Eukaryota</taxon>
        <taxon>Viridiplantae</taxon>
        <taxon>Streptophyta</taxon>
        <taxon>Embryophyta</taxon>
        <taxon>Tracheophyta</taxon>
        <taxon>Spermatophyta</taxon>
        <taxon>Magnoliopsida</taxon>
        <taxon>eudicotyledons</taxon>
        <taxon>Gunneridae</taxon>
        <taxon>Pentapetalae</taxon>
        <taxon>rosids</taxon>
        <taxon>malvids</taxon>
        <taxon>Brassicales</taxon>
        <taxon>Brassicaceae</taxon>
        <taxon>Camelineae</taxon>
        <taxon>Arabidopsis</taxon>
    </lineage>
</organism>
<evidence type="ECO:0000313" key="1">
    <source>
        <dbReference type="EMBL" id="EFH38428.1"/>
    </source>
</evidence>
<dbReference type="Gene3D" id="3.40.1190.20">
    <property type="match status" value="1"/>
</dbReference>
<gene>
    <name evidence="1" type="ORF">ARALYDRAFT_497572</name>
</gene>
<dbReference type="EMBL" id="GL349349">
    <property type="protein sequence ID" value="EFH38428.1"/>
    <property type="molecule type" value="Genomic_DNA"/>
</dbReference>
<sequence>MTLNPPPSQQTPQSPRRIPNRRVLIVGNYCHDVLIQNGSVVAETLGGAASFISNVLDSSSVSCELVSKVGHDFRYEVIHSPIVAPDKETTIFEAYFDLGIDGIGHADRVLKRVSACDPILPSDIPDSRFDFGMAVGVGVVVTNGEKGLDAGKSVRVKDEVQKRKKQCNLSSSHKNDHNEFHERLSPARFSCVDSQLQPKLLVNGHSCDR</sequence>
<dbReference type="SUPFAM" id="SSF53613">
    <property type="entry name" value="Ribokinase-like"/>
    <property type="match status" value="1"/>
</dbReference>
<accession>D7MYF3</accession>
<reference evidence="2" key="1">
    <citation type="journal article" date="2011" name="Nat. Genet.">
        <title>The Arabidopsis lyrata genome sequence and the basis of rapid genome size change.</title>
        <authorList>
            <person name="Hu T.T."/>
            <person name="Pattyn P."/>
            <person name="Bakker E.G."/>
            <person name="Cao J."/>
            <person name="Cheng J.-F."/>
            <person name="Clark R.M."/>
            <person name="Fahlgren N."/>
            <person name="Fawcett J.A."/>
            <person name="Grimwood J."/>
            <person name="Gundlach H."/>
            <person name="Haberer G."/>
            <person name="Hollister J.D."/>
            <person name="Ossowski S."/>
            <person name="Ottilar R.P."/>
            <person name="Salamov A.A."/>
            <person name="Schneeberger K."/>
            <person name="Spannagl M."/>
            <person name="Wang X."/>
            <person name="Yang L."/>
            <person name="Nasrallah M.E."/>
            <person name="Bergelson J."/>
            <person name="Carrington J.C."/>
            <person name="Gaut B.S."/>
            <person name="Schmutz J."/>
            <person name="Mayer K.F.X."/>
            <person name="Van de Peer Y."/>
            <person name="Grigoriev I.V."/>
            <person name="Nordborg M."/>
            <person name="Weigel D."/>
            <person name="Guo Y.-L."/>
        </authorList>
    </citation>
    <scope>NUCLEOTIDE SEQUENCE [LARGE SCALE GENOMIC DNA]</scope>
    <source>
        <strain evidence="2">cv. MN47</strain>
    </source>
</reference>
<dbReference type="Proteomes" id="UP000008694">
    <property type="component" value="Unassembled WGS sequence"/>
</dbReference>
<proteinExistence type="predicted"/>
<evidence type="ECO:0000313" key="2">
    <source>
        <dbReference type="Proteomes" id="UP000008694"/>
    </source>
</evidence>
<protein>
    <recommendedName>
        <fullName evidence="3">Carbohydrate kinase PfkB domain-containing protein</fullName>
    </recommendedName>
</protein>
<dbReference type="HOGENOM" id="CLU_1317030_0_0_1"/>
<evidence type="ECO:0008006" key="3">
    <source>
        <dbReference type="Google" id="ProtNLM"/>
    </source>
</evidence>